<evidence type="ECO:0000256" key="1">
    <source>
        <dbReference type="SAM" id="MobiDB-lite"/>
    </source>
</evidence>
<dbReference type="Proteomes" id="UP000238701">
    <property type="component" value="Unassembled WGS sequence"/>
</dbReference>
<gene>
    <name evidence="2" type="ORF">SBA1_730005</name>
</gene>
<reference evidence="3" key="1">
    <citation type="submission" date="2018-02" db="EMBL/GenBank/DDBJ databases">
        <authorList>
            <person name="Hausmann B."/>
        </authorList>
    </citation>
    <scope>NUCLEOTIDE SEQUENCE [LARGE SCALE GENOMIC DNA]</scope>
    <source>
        <strain evidence="3">Peat soil MAG SbA1</strain>
    </source>
</reference>
<dbReference type="AlphaFoldDB" id="A0A2U3L5V0"/>
<protein>
    <submittedName>
        <fullName evidence="2">Uncharacterized protein</fullName>
    </submittedName>
</protein>
<evidence type="ECO:0000313" key="3">
    <source>
        <dbReference type="Proteomes" id="UP000238701"/>
    </source>
</evidence>
<organism evidence="2 3">
    <name type="scientific">Candidatus Sulfotelmatobacter kueseliae</name>
    <dbReference type="NCBI Taxonomy" id="2042962"/>
    <lineage>
        <taxon>Bacteria</taxon>
        <taxon>Pseudomonadati</taxon>
        <taxon>Acidobacteriota</taxon>
        <taxon>Terriglobia</taxon>
        <taxon>Terriglobales</taxon>
        <taxon>Candidatus Korobacteraceae</taxon>
        <taxon>Candidatus Sulfotelmatobacter</taxon>
    </lineage>
</organism>
<evidence type="ECO:0000313" key="2">
    <source>
        <dbReference type="EMBL" id="SPF47293.1"/>
    </source>
</evidence>
<dbReference type="EMBL" id="OMOD01000170">
    <property type="protein sequence ID" value="SPF47293.1"/>
    <property type="molecule type" value="Genomic_DNA"/>
</dbReference>
<feature type="region of interest" description="Disordered" evidence="1">
    <location>
        <begin position="176"/>
        <end position="209"/>
    </location>
</feature>
<accession>A0A2U3L5V0</accession>
<sequence>MRLGQRIGPMVLDRILRGNHQKRLRQLVGVCVHRDLALVHGLEQRRLCFGSGAVDFVGQQNVGENRAALELELLLHRRKNRDAEHVGRQHVAGELHPLKGAVNGPGQSLSERGFADPGNAFNQQVPAGENRHQSQAHHFVAAANHPAQSPFEVLGFVRNSGGDLSHLSGFYYPGRHTTELPPSQASELGLPPSNLQPHAEVPRFHQPLW</sequence>
<proteinExistence type="predicted"/>
<name>A0A2U3L5V0_9BACT</name>